<dbReference type="GO" id="GO:0007635">
    <property type="term" value="P:chemosensory behavior"/>
    <property type="evidence" value="ECO:0007669"/>
    <property type="project" value="TreeGrafter"/>
</dbReference>
<feature type="transmembrane region" description="Helical" evidence="8">
    <location>
        <begin position="35"/>
        <end position="55"/>
    </location>
</feature>
<feature type="transmembrane region" description="Helical" evidence="8">
    <location>
        <begin position="75"/>
        <end position="94"/>
    </location>
</feature>
<keyword evidence="6 8" id="KW-0675">Receptor</keyword>
<dbReference type="GO" id="GO:0030424">
    <property type="term" value="C:axon"/>
    <property type="evidence" value="ECO:0007669"/>
    <property type="project" value="TreeGrafter"/>
</dbReference>
<comment type="similarity">
    <text evidence="8">Belongs to the insect chemoreceptor superfamily. Gustatory receptor (GR) family.</text>
</comment>
<evidence type="ECO:0000256" key="7">
    <source>
        <dbReference type="ARBA" id="ARBA00023224"/>
    </source>
</evidence>
<keyword evidence="4 8" id="KW-1133">Transmembrane helix</keyword>
<dbReference type="EMBL" id="OV725082">
    <property type="protein sequence ID" value="CAH1404652.1"/>
    <property type="molecule type" value="Genomic_DNA"/>
</dbReference>
<name>A0A9P0MW57_NEZVI</name>
<dbReference type="Proteomes" id="UP001152798">
    <property type="component" value="Chromosome 6"/>
</dbReference>
<dbReference type="GO" id="GO:0050909">
    <property type="term" value="P:sensory perception of taste"/>
    <property type="evidence" value="ECO:0007669"/>
    <property type="project" value="InterPro"/>
</dbReference>
<feature type="transmembrane region" description="Helical" evidence="8">
    <location>
        <begin position="124"/>
        <end position="145"/>
    </location>
</feature>
<dbReference type="PANTHER" id="PTHR21143:SF133">
    <property type="entry name" value="GUSTATORY AND PHEROMONE RECEPTOR 32A-RELATED"/>
    <property type="match status" value="1"/>
</dbReference>
<sequence>MNLSLDKIILHLFEFWGLVCVKITTDGSVFLYRPFIFGILLVWLTFPIIFYGMMLEINIPNNKWMPTTTAIVVNFIHYGAIISTSLVIVVFAAWNYRTIGMTYSTIETIENKLNIHNRCVKTSIIFLISIILLTMLCIWDFWTSFQINQIYVWYIASYIYKMLFIVFIFQLLLITNRIKALFRALNTQLIKTLQSTAKQCMHKNLPAVEILSASTKIYASEIKTLPSLCDIHWDICEAIDHFNTAFKIQLQFQFFTMFIQLVDCPYFIFLTLKESMSSSLHFQFIMASLGYTILQVAQIFAIVLPCGAATKTGNETSFILCKHLHSGLPMAMKKNIKSFLTLLEVHRTDFHCGIFKLNESVISAVTGSVTTYLVILIQFQNQDFDS</sequence>
<evidence type="ECO:0000256" key="8">
    <source>
        <dbReference type="RuleBase" id="RU363108"/>
    </source>
</evidence>
<organism evidence="9 10">
    <name type="scientific">Nezara viridula</name>
    <name type="common">Southern green stink bug</name>
    <name type="synonym">Cimex viridulus</name>
    <dbReference type="NCBI Taxonomy" id="85310"/>
    <lineage>
        <taxon>Eukaryota</taxon>
        <taxon>Metazoa</taxon>
        <taxon>Ecdysozoa</taxon>
        <taxon>Arthropoda</taxon>
        <taxon>Hexapoda</taxon>
        <taxon>Insecta</taxon>
        <taxon>Pterygota</taxon>
        <taxon>Neoptera</taxon>
        <taxon>Paraneoptera</taxon>
        <taxon>Hemiptera</taxon>
        <taxon>Heteroptera</taxon>
        <taxon>Panheteroptera</taxon>
        <taxon>Pentatomomorpha</taxon>
        <taxon>Pentatomoidea</taxon>
        <taxon>Pentatomidae</taxon>
        <taxon>Pentatominae</taxon>
        <taxon>Nezara</taxon>
    </lineage>
</organism>
<keyword evidence="3 8" id="KW-0812">Transmembrane</keyword>
<feature type="transmembrane region" description="Helical" evidence="8">
    <location>
        <begin position="284"/>
        <end position="304"/>
    </location>
</feature>
<dbReference type="GO" id="GO:0005886">
    <property type="term" value="C:plasma membrane"/>
    <property type="evidence" value="ECO:0007669"/>
    <property type="project" value="UniProtKB-SubCell"/>
</dbReference>
<evidence type="ECO:0000256" key="2">
    <source>
        <dbReference type="ARBA" id="ARBA00022475"/>
    </source>
</evidence>
<dbReference type="PANTHER" id="PTHR21143">
    <property type="entry name" value="INVERTEBRATE GUSTATORY RECEPTOR"/>
    <property type="match status" value="1"/>
</dbReference>
<dbReference type="InterPro" id="IPR013604">
    <property type="entry name" value="7TM_chemorcpt"/>
</dbReference>
<dbReference type="GO" id="GO:0008049">
    <property type="term" value="P:male courtship behavior"/>
    <property type="evidence" value="ECO:0007669"/>
    <property type="project" value="TreeGrafter"/>
</dbReference>
<evidence type="ECO:0000256" key="5">
    <source>
        <dbReference type="ARBA" id="ARBA00023136"/>
    </source>
</evidence>
<evidence type="ECO:0000256" key="3">
    <source>
        <dbReference type="ARBA" id="ARBA00022692"/>
    </source>
</evidence>
<feature type="transmembrane region" description="Helical" evidence="8">
    <location>
        <begin position="252"/>
        <end position="272"/>
    </location>
</feature>
<keyword evidence="5 8" id="KW-0472">Membrane</keyword>
<dbReference type="GO" id="GO:0007165">
    <property type="term" value="P:signal transduction"/>
    <property type="evidence" value="ECO:0007669"/>
    <property type="project" value="UniProtKB-KW"/>
</dbReference>
<evidence type="ECO:0000313" key="9">
    <source>
        <dbReference type="EMBL" id="CAH1404652.1"/>
    </source>
</evidence>
<comment type="subcellular location">
    <subcellularLocation>
        <location evidence="1 8">Cell membrane</location>
        <topology evidence="1 8">Multi-pass membrane protein</topology>
    </subcellularLocation>
</comment>
<keyword evidence="2 8" id="KW-1003">Cell membrane</keyword>
<keyword evidence="10" id="KW-1185">Reference proteome</keyword>
<gene>
    <name evidence="9" type="ORF">NEZAVI_LOCUS13022</name>
</gene>
<evidence type="ECO:0000256" key="4">
    <source>
        <dbReference type="ARBA" id="ARBA00022989"/>
    </source>
</evidence>
<dbReference type="GO" id="GO:0030425">
    <property type="term" value="C:dendrite"/>
    <property type="evidence" value="ECO:0007669"/>
    <property type="project" value="TreeGrafter"/>
</dbReference>
<dbReference type="OrthoDB" id="6596504at2759"/>
<accession>A0A9P0MW57</accession>
<proteinExistence type="inferred from homology"/>
<protein>
    <recommendedName>
        <fullName evidence="8">Gustatory receptor</fullName>
    </recommendedName>
</protein>
<dbReference type="GO" id="GO:0043025">
    <property type="term" value="C:neuronal cell body"/>
    <property type="evidence" value="ECO:0007669"/>
    <property type="project" value="TreeGrafter"/>
</dbReference>
<comment type="function">
    <text evidence="8">Gustatory receptor which mediates acceptance or avoidance behavior, depending on its substrates.</text>
</comment>
<evidence type="ECO:0000256" key="6">
    <source>
        <dbReference type="ARBA" id="ARBA00023170"/>
    </source>
</evidence>
<evidence type="ECO:0000256" key="1">
    <source>
        <dbReference type="ARBA" id="ARBA00004651"/>
    </source>
</evidence>
<dbReference type="AlphaFoldDB" id="A0A9P0MW57"/>
<feature type="transmembrane region" description="Helical" evidence="8">
    <location>
        <begin position="151"/>
        <end position="174"/>
    </location>
</feature>
<reference evidence="9" key="1">
    <citation type="submission" date="2022-01" db="EMBL/GenBank/DDBJ databases">
        <authorList>
            <person name="King R."/>
        </authorList>
    </citation>
    <scope>NUCLEOTIDE SEQUENCE</scope>
</reference>
<comment type="caution">
    <text evidence="8">Lacks conserved residue(s) required for the propagation of feature annotation.</text>
</comment>
<dbReference type="Pfam" id="PF08395">
    <property type="entry name" value="7tm_7"/>
    <property type="match status" value="1"/>
</dbReference>
<keyword evidence="7 8" id="KW-0807">Transducer</keyword>
<evidence type="ECO:0000313" key="10">
    <source>
        <dbReference type="Proteomes" id="UP001152798"/>
    </source>
</evidence>